<dbReference type="Proteomes" id="UP001151760">
    <property type="component" value="Unassembled WGS sequence"/>
</dbReference>
<evidence type="ECO:0000313" key="2">
    <source>
        <dbReference type="EMBL" id="GJT32377.1"/>
    </source>
</evidence>
<feature type="compositionally biased region" description="Acidic residues" evidence="1">
    <location>
        <begin position="177"/>
        <end position="187"/>
    </location>
</feature>
<organism evidence="2 3">
    <name type="scientific">Tanacetum coccineum</name>
    <dbReference type="NCBI Taxonomy" id="301880"/>
    <lineage>
        <taxon>Eukaryota</taxon>
        <taxon>Viridiplantae</taxon>
        <taxon>Streptophyta</taxon>
        <taxon>Embryophyta</taxon>
        <taxon>Tracheophyta</taxon>
        <taxon>Spermatophyta</taxon>
        <taxon>Magnoliopsida</taxon>
        <taxon>eudicotyledons</taxon>
        <taxon>Gunneridae</taxon>
        <taxon>Pentapetalae</taxon>
        <taxon>asterids</taxon>
        <taxon>campanulids</taxon>
        <taxon>Asterales</taxon>
        <taxon>Asteraceae</taxon>
        <taxon>Asteroideae</taxon>
        <taxon>Anthemideae</taxon>
        <taxon>Anthemidinae</taxon>
        <taxon>Tanacetum</taxon>
    </lineage>
</organism>
<evidence type="ECO:0000256" key="1">
    <source>
        <dbReference type="SAM" id="MobiDB-lite"/>
    </source>
</evidence>
<evidence type="ECO:0000313" key="3">
    <source>
        <dbReference type="Proteomes" id="UP001151760"/>
    </source>
</evidence>
<protein>
    <submittedName>
        <fullName evidence="2">Uncharacterized protein</fullName>
    </submittedName>
</protein>
<name>A0ABQ5D0T2_9ASTR</name>
<feature type="compositionally biased region" description="Polar residues" evidence="1">
    <location>
        <begin position="109"/>
        <end position="126"/>
    </location>
</feature>
<reference evidence="2" key="1">
    <citation type="journal article" date="2022" name="Int. J. Mol. Sci.">
        <title>Draft Genome of Tanacetum Coccineum: Genomic Comparison of Closely Related Tanacetum-Family Plants.</title>
        <authorList>
            <person name="Yamashiro T."/>
            <person name="Shiraishi A."/>
            <person name="Nakayama K."/>
            <person name="Satake H."/>
        </authorList>
    </citation>
    <scope>NUCLEOTIDE SEQUENCE</scope>
</reference>
<accession>A0ABQ5D0T2</accession>
<comment type="caution">
    <text evidence="2">The sequence shown here is derived from an EMBL/GenBank/DDBJ whole genome shotgun (WGS) entry which is preliminary data.</text>
</comment>
<dbReference type="EMBL" id="BQNB010014788">
    <property type="protein sequence ID" value="GJT32377.1"/>
    <property type="molecule type" value="Genomic_DNA"/>
</dbReference>
<feature type="compositionally biased region" description="Basic and acidic residues" evidence="1">
    <location>
        <begin position="188"/>
        <end position="198"/>
    </location>
</feature>
<feature type="compositionally biased region" description="Polar residues" evidence="1">
    <location>
        <begin position="156"/>
        <end position="166"/>
    </location>
</feature>
<feature type="compositionally biased region" description="Acidic residues" evidence="1">
    <location>
        <begin position="199"/>
        <end position="221"/>
    </location>
</feature>
<sequence length="221" mass="24745">MKATMAWRCRQADTSKKKVSISADDNIIPGPDIAFELGKSISLTEAEEEEAARRVQATHERLVILSNESDPEPARRPIRRKPYGITFRDTSRVSKKKSHDQSQKLKGIQTLTTKEQLATDTMQALKSSRKISRSQSHTGGLSKGASVTPKVPGESTCISKSLSEGTGTILADNESNYFEEENVDDEEVKWVSTDKEEEKQDDQDDDDDRSIDIKEIDDDER</sequence>
<gene>
    <name evidence="2" type="ORF">Tco_0922796</name>
</gene>
<feature type="region of interest" description="Disordered" evidence="1">
    <location>
        <begin position="64"/>
        <end position="221"/>
    </location>
</feature>
<proteinExistence type="predicted"/>
<keyword evidence="3" id="KW-1185">Reference proteome</keyword>
<reference evidence="2" key="2">
    <citation type="submission" date="2022-01" db="EMBL/GenBank/DDBJ databases">
        <authorList>
            <person name="Yamashiro T."/>
            <person name="Shiraishi A."/>
            <person name="Satake H."/>
            <person name="Nakayama K."/>
        </authorList>
    </citation>
    <scope>NUCLEOTIDE SEQUENCE</scope>
</reference>